<accession>A0A1X7V118</accession>
<proteinExistence type="predicted"/>
<organism evidence="1">
    <name type="scientific">Amphimedon queenslandica</name>
    <name type="common">Sponge</name>
    <dbReference type="NCBI Taxonomy" id="400682"/>
    <lineage>
        <taxon>Eukaryota</taxon>
        <taxon>Metazoa</taxon>
        <taxon>Porifera</taxon>
        <taxon>Demospongiae</taxon>
        <taxon>Heteroscleromorpha</taxon>
        <taxon>Haplosclerida</taxon>
        <taxon>Niphatidae</taxon>
        <taxon>Amphimedon</taxon>
    </lineage>
</organism>
<dbReference type="InParanoid" id="A0A1X7V118"/>
<dbReference type="AlphaFoldDB" id="A0A1X7V118"/>
<protein>
    <submittedName>
        <fullName evidence="1">Uncharacterized protein</fullName>
    </submittedName>
</protein>
<dbReference type="EnsemblMetazoa" id="Aqu2.1.33708_001">
    <property type="protein sequence ID" value="Aqu2.1.33708_001"/>
    <property type="gene ID" value="Aqu2.1.33708"/>
</dbReference>
<sequence>PKKNWLSCIWQHPKDCCITGRKSDGASGHHVEHTLLSEQ</sequence>
<evidence type="ECO:0000313" key="1">
    <source>
        <dbReference type="EnsemblMetazoa" id="Aqu2.1.33708_001"/>
    </source>
</evidence>
<name>A0A1X7V118_AMPQE</name>
<reference evidence="1" key="1">
    <citation type="submission" date="2017-05" db="UniProtKB">
        <authorList>
            <consortium name="EnsemblMetazoa"/>
        </authorList>
    </citation>
    <scope>IDENTIFICATION</scope>
</reference>